<accession>A0A8D9PGX5</accession>
<reference evidence="2" key="1">
    <citation type="journal article" date="2021" name="Proc. Natl. Acad. Sci. U.S.A.">
        <title>A Catalog of Tens of Thousands of Viruses from Human Metagenomes Reveals Hidden Associations with Chronic Diseases.</title>
        <authorList>
            <person name="Tisza M.J."/>
            <person name="Buck C.B."/>
        </authorList>
    </citation>
    <scope>NUCLEOTIDE SEQUENCE</scope>
    <source>
        <strain evidence="2">CtPNe1</strain>
    </source>
</reference>
<feature type="compositionally biased region" description="Polar residues" evidence="1">
    <location>
        <begin position="173"/>
        <end position="182"/>
    </location>
</feature>
<dbReference type="EMBL" id="BK029947">
    <property type="protein sequence ID" value="DAD56960.1"/>
    <property type="molecule type" value="Genomic_DNA"/>
</dbReference>
<sequence length="182" mass="20620">MINNPYQTTPMMNNNYMPMQNPYADRMNFLQNYQQSLQQPVAGTQMSLANQQPMPQQIAGINGRIVQAVENINANEVPMDGSMAFFPKQDMSEIYVKGWNADGTINTIVYKPYTAPKDNQTVNTMANTENAKFTLSDESTQLFLNKFEELSEKIGQLEDRFDKSLGPQRKTSRTQSKGGDEE</sequence>
<organism evidence="2">
    <name type="scientific">Bacteriophage sp</name>
    <dbReference type="NCBI Taxonomy" id="38018"/>
    <lineage>
        <taxon>Viruses</taxon>
    </lineage>
</organism>
<name>A0A8D9PGX5_9VIRU</name>
<feature type="region of interest" description="Disordered" evidence="1">
    <location>
        <begin position="158"/>
        <end position="182"/>
    </location>
</feature>
<evidence type="ECO:0000256" key="1">
    <source>
        <dbReference type="SAM" id="MobiDB-lite"/>
    </source>
</evidence>
<evidence type="ECO:0000313" key="2">
    <source>
        <dbReference type="EMBL" id="DAD56960.1"/>
    </source>
</evidence>
<protein>
    <submittedName>
        <fullName evidence="2">Uncharacterized protein</fullName>
    </submittedName>
</protein>
<proteinExistence type="predicted"/>